<sequence length="127" mass="13783">MAVFTFYNSCEHRRTPNISWPHLPAGPTCLPPLPIDQKLGPPVSDQAIPSWLLYSLLSYATGRSPSLSLSAHFSSPASCDPRPIPPRRARREESGGERRSTQQEASLISSGSGDGAHVHEAVQSPLR</sequence>
<keyword evidence="3" id="KW-1185">Reference proteome</keyword>
<gene>
    <name evidence="2" type="ORF">GUJ93_ZPchr0010g9748</name>
</gene>
<evidence type="ECO:0000256" key="1">
    <source>
        <dbReference type="SAM" id="MobiDB-lite"/>
    </source>
</evidence>
<feature type="compositionally biased region" description="Basic and acidic residues" evidence="1">
    <location>
        <begin position="90"/>
        <end position="101"/>
    </location>
</feature>
<evidence type="ECO:0000313" key="2">
    <source>
        <dbReference type="EMBL" id="KAG8085096.1"/>
    </source>
</evidence>
<evidence type="ECO:0000313" key="3">
    <source>
        <dbReference type="Proteomes" id="UP000729402"/>
    </source>
</evidence>
<protein>
    <submittedName>
        <fullName evidence="2">Uncharacterized protein</fullName>
    </submittedName>
</protein>
<feature type="region of interest" description="Disordered" evidence="1">
    <location>
        <begin position="65"/>
        <end position="127"/>
    </location>
</feature>
<comment type="caution">
    <text evidence="2">The sequence shown here is derived from an EMBL/GenBank/DDBJ whole genome shotgun (WGS) entry which is preliminary data.</text>
</comment>
<feature type="compositionally biased region" description="Low complexity" evidence="1">
    <location>
        <begin position="65"/>
        <end position="78"/>
    </location>
</feature>
<dbReference type="Proteomes" id="UP000729402">
    <property type="component" value="Unassembled WGS sequence"/>
</dbReference>
<accession>A0A8J5W999</accession>
<organism evidence="2 3">
    <name type="scientific">Zizania palustris</name>
    <name type="common">Northern wild rice</name>
    <dbReference type="NCBI Taxonomy" id="103762"/>
    <lineage>
        <taxon>Eukaryota</taxon>
        <taxon>Viridiplantae</taxon>
        <taxon>Streptophyta</taxon>
        <taxon>Embryophyta</taxon>
        <taxon>Tracheophyta</taxon>
        <taxon>Spermatophyta</taxon>
        <taxon>Magnoliopsida</taxon>
        <taxon>Liliopsida</taxon>
        <taxon>Poales</taxon>
        <taxon>Poaceae</taxon>
        <taxon>BOP clade</taxon>
        <taxon>Oryzoideae</taxon>
        <taxon>Oryzeae</taxon>
        <taxon>Zizaniinae</taxon>
        <taxon>Zizania</taxon>
    </lineage>
</organism>
<feature type="compositionally biased region" description="Polar residues" evidence="1">
    <location>
        <begin position="102"/>
        <end position="111"/>
    </location>
</feature>
<dbReference type="EMBL" id="JAAALK010000082">
    <property type="protein sequence ID" value="KAG8085096.1"/>
    <property type="molecule type" value="Genomic_DNA"/>
</dbReference>
<proteinExistence type="predicted"/>
<dbReference type="AlphaFoldDB" id="A0A8J5W999"/>
<reference evidence="2" key="2">
    <citation type="submission" date="2021-02" db="EMBL/GenBank/DDBJ databases">
        <authorList>
            <person name="Kimball J.A."/>
            <person name="Haas M.W."/>
            <person name="Macchietto M."/>
            <person name="Kono T."/>
            <person name="Duquette J."/>
            <person name="Shao M."/>
        </authorList>
    </citation>
    <scope>NUCLEOTIDE SEQUENCE</scope>
    <source>
        <tissue evidence="2">Fresh leaf tissue</tissue>
    </source>
</reference>
<name>A0A8J5W999_ZIZPA</name>
<reference evidence="2" key="1">
    <citation type="journal article" date="2021" name="bioRxiv">
        <title>Whole Genome Assembly and Annotation of Northern Wild Rice, Zizania palustris L., Supports a Whole Genome Duplication in the Zizania Genus.</title>
        <authorList>
            <person name="Haas M."/>
            <person name="Kono T."/>
            <person name="Macchietto M."/>
            <person name="Millas R."/>
            <person name="McGilp L."/>
            <person name="Shao M."/>
            <person name="Duquette J."/>
            <person name="Hirsch C.N."/>
            <person name="Kimball J."/>
        </authorList>
    </citation>
    <scope>NUCLEOTIDE SEQUENCE</scope>
    <source>
        <tissue evidence="2">Fresh leaf tissue</tissue>
    </source>
</reference>